<evidence type="ECO:0000313" key="4">
    <source>
        <dbReference type="Proteomes" id="UP001516662"/>
    </source>
</evidence>
<proteinExistence type="predicted"/>
<dbReference type="EMBL" id="JADCLJ010000022">
    <property type="protein sequence ID" value="MBE4909375.1"/>
    <property type="molecule type" value="Genomic_DNA"/>
</dbReference>
<evidence type="ECO:0000313" key="3">
    <source>
        <dbReference type="EMBL" id="MBE4909375.1"/>
    </source>
</evidence>
<sequence length="124" mass="14530">MIQLLKKTSYLVIISIFVICLLSYLYSQTVSLLSFINFTFFISSFFILLYLLLFVAKGGFFDGITYSFRRFTKQFSRTEVFAEDDLEQMALPSEMLRYKKTTPIILNGLILFVLMLVGLLFYYL</sequence>
<feature type="transmembrane region" description="Helical" evidence="1">
    <location>
        <begin position="32"/>
        <end position="56"/>
    </location>
</feature>
<dbReference type="InterPro" id="IPR025007">
    <property type="entry name" value="DUF3899"/>
</dbReference>
<dbReference type="Pfam" id="PF13038">
    <property type="entry name" value="DUF3899"/>
    <property type="match status" value="1"/>
</dbReference>
<organism evidence="3 4">
    <name type="scientific">Litchfieldia luteola</name>
    <dbReference type="NCBI Taxonomy" id="682179"/>
    <lineage>
        <taxon>Bacteria</taxon>
        <taxon>Bacillati</taxon>
        <taxon>Bacillota</taxon>
        <taxon>Bacilli</taxon>
        <taxon>Bacillales</taxon>
        <taxon>Bacillaceae</taxon>
        <taxon>Litchfieldia</taxon>
    </lineage>
</organism>
<feature type="transmembrane region" description="Helical" evidence="1">
    <location>
        <begin position="9"/>
        <end position="26"/>
    </location>
</feature>
<keyword evidence="1" id="KW-1133">Transmembrane helix</keyword>
<keyword evidence="1" id="KW-0472">Membrane</keyword>
<protein>
    <submittedName>
        <fullName evidence="3">DUF3899 domain-containing protein</fullName>
    </submittedName>
</protein>
<dbReference type="Proteomes" id="UP001516662">
    <property type="component" value="Unassembled WGS sequence"/>
</dbReference>
<keyword evidence="4" id="KW-1185">Reference proteome</keyword>
<keyword evidence="1" id="KW-0812">Transmembrane</keyword>
<gene>
    <name evidence="3" type="ORF">IMZ08_15090</name>
</gene>
<feature type="domain" description="DUF3899" evidence="2">
    <location>
        <begin position="36"/>
        <end position="119"/>
    </location>
</feature>
<dbReference type="RefSeq" id="WP_193537949.1">
    <property type="nucleotide sequence ID" value="NZ_JADCLJ010000022.1"/>
</dbReference>
<feature type="transmembrane region" description="Helical" evidence="1">
    <location>
        <begin position="104"/>
        <end position="123"/>
    </location>
</feature>
<reference evidence="3 4" key="1">
    <citation type="submission" date="2020-10" db="EMBL/GenBank/DDBJ databases">
        <title>Bacillus sp. HD4P25, an endophyte from a halophyte.</title>
        <authorList>
            <person name="Sun J.-Q."/>
        </authorList>
    </citation>
    <scope>NUCLEOTIDE SEQUENCE [LARGE SCALE GENOMIC DNA]</scope>
    <source>
        <strain evidence="3 4">YIM 93174</strain>
    </source>
</reference>
<evidence type="ECO:0000256" key="1">
    <source>
        <dbReference type="SAM" id="Phobius"/>
    </source>
</evidence>
<comment type="caution">
    <text evidence="3">The sequence shown here is derived from an EMBL/GenBank/DDBJ whole genome shotgun (WGS) entry which is preliminary data.</text>
</comment>
<accession>A0ABR9QLJ9</accession>
<name>A0ABR9QLJ9_9BACI</name>
<evidence type="ECO:0000259" key="2">
    <source>
        <dbReference type="Pfam" id="PF13038"/>
    </source>
</evidence>